<dbReference type="GeneID" id="14011644"/>
<proteinExistence type="predicted"/>
<dbReference type="EMBL" id="JN712910">
    <property type="protein sequence ID" value="AEZ50572.1"/>
    <property type="molecule type" value="Genomic_DNA"/>
</dbReference>
<sequence>MSEKRKEIVGVMNEILKVGVRTDIRHEYEKIREAEKEHGHRGVHLQETPKKVERSITFAMRLGIGDKAVHVYDGSLTPCIITGINNISLKDGDVTSGEFGINYKIRFLHNGMESTAFSSMLLTTEEAIDHFMVFASIQQSNVKAIIDEYKEK</sequence>
<evidence type="ECO:0000313" key="1">
    <source>
        <dbReference type="EMBL" id="AEZ50572.1"/>
    </source>
</evidence>
<dbReference type="RefSeq" id="YP_007005976.1">
    <property type="nucleotide sequence ID" value="NC_019515.1"/>
</dbReference>
<evidence type="ECO:0000313" key="2">
    <source>
        <dbReference type="Proteomes" id="UP000006298"/>
    </source>
</evidence>
<dbReference type="KEGG" id="vg:14011644"/>
<protein>
    <submittedName>
        <fullName evidence="1">Uncharacterized protein</fullName>
    </submittedName>
</protein>
<organism evidence="1 2">
    <name type="scientific">Bacillus phage BCD7</name>
    <dbReference type="NCBI Taxonomy" id="1136534"/>
    <lineage>
        <taxon>Viruses</taxon>
        <taxon>Duplodnaviria</taxon>
        <taxon>Heunggongvirae</taxon>
        <taxon>Uroviricota</taxon>
        <taxon>Caudoviricetes</taxon>
        <taxon>Becedseptimavirus</taxon>
        <taxon>Becedseptimavirus BCD7</taxon>
    </lineage>
</organism>
<reference evidence="1 2" key="1">
    <citation type="submission" date="2011-09" db="EMBL/GenBank/DDBJ databases">
        <title>Complete Genome Sequence of Bacillus cereus Bacteriophage BCD7.</title>
        <authorList>
            <person name="Lee J.-H."/>
            <person name="Shin H."/>
            <person name="Son B."/>
            <person name="Ryu S."/>
        </authorList>
    </citation>
    <scope>NUCLEOTIDE SEQUENCE [LARGE SCALE GENOMIC DNA]</scope>
</reference>
<accession>J9PUE5</accession>
<name>J9PUE5_9CAUD</name>
<keyword evidence="2" id="KW-1185">Reference proteome</keyword>
<dbReference type="Proteomes" id="UP000006298">
    <property type="component" value="Segment"/>
</dbReference>
<gene>
    <name evidence="1" type="ORF">BCD7_0125</name>
</gene>